<dbReference type="InterPro" id="IPR029058">
    <property type="entry name" value="AB_hydrolase_fold"/>
</dbReference>
<name>A0A238UD62_9FLAO</name>
<dbReference type="OrthoDB" id="9765872at2"/>
<dbReference type="InterPro" id="IPR026444">
    <property type="entry name" value="Secre_tail"/>
</dbReference>
<evidence type="ECO:0000256" key="2">
    <source>
        <dbReference type="SAM" id="SignalP"/>
    </source>
</evidence>
<dbReference type="KEGG" id="tje:TJEJU_3503"/>
<gene>
    <name evidence="3" type="ORF">TJEJU_3503</name>
</gene>
<organism evidence="3 4">
    <name type="scientific">Tenacibaculum jejuense</name>
    <dbReference type="NCBI Taxonomy" id="584609"/>
    <lineage>
        <taxon>Bacteria</taxon>
        <taxon>Pseudomonadati</taxon>
        <taxon>Bacteroidota</taxon>
        <taxon>Flavobacteriia</taxon>
        <taxon>Flavobacteriales</taxon>
        <taxon>Flavobacteriaceae</taxon>
        <taxon>Tenacibaculum</taxon>
    </lineage>
</organism>
<dbReference type="NCBIfam" id="TIGR04183">
    <property type="entry name" value="Por_Secre_tail"/>
    <property type="match status" value="1"/>
</dbReference>
<proteinExistence type="predicted"/>
<dbReference type="EMBL" id="LT899436">
    <property type="protein sequence ID" value="SNR17147.1"/>
    <property type="molecule type" value="Genomic_DNA"/>
</dbReference>
<dbReference type="AlphaFoldDB" id="A0A238UD62"/>
<feature type="signal peptide" evidence="2">
    <location>
        <begin position="1"/>
        <end position="23"/>
    </location>
</feature>
<sequence>MKSKFKQLIILALILFTSFFSYAQSFVEKQLPVPSKLSSFFIGPLIKSTIHYGERPSNYNGEVLLFNHGYIDLNQLFFTNNTFYQDAYNEGYQVVFVATTRGEGLWENGKLLAESIDIITNKYQVNDLTVIAHSNGGKAAEAAMFSYNKRNKVKKVIALGTPYWGTYLADVSQQWWFNWIWKNTGLNEGALTSTTYYCRDVVRPLFDNASNNQPEKFIILGASGFKSGHTILAPLMFTSGGVLFLAQGTNDGVTPYSSSLRPGATYLFRKGEAKLDHIDVALGQYVWRTIKPYLNSSNRNKTIYNTSEFDYHTITSDYQIINSENTYDKIIYPKNSKQVVVDIFHEKPSHDFKLYGNLKELSPNYKTKNNNKIENYSSSYQMKNVEQLTANSKFAAFVHFSDGPKMKYITQQKDHNIIVKFDQLNIPIEEINVDAIITRTSDLNGKIVNGDSFVYPLTLNGNEFQLDTSNFEEGTYSVHVSGKHKEFTRSIISGFVKGRLSAESLEEEITNKNNFNINLKSNTIIDHIELISSQKENQSINVSIYNLNGQLQIMKQFKPNEDYIIKDNVSTLSQGLYILTVEKNNLKKSFKILKK</sequence>
<dbReference type="RefSeq" id="WP_095074152.1">
    <property type="nucleotide sequence ID" value="NZ_LT899436.1"/>
</dbReference>
<evidence type="ECO:0008006" key="5">
    <source>
        <dbReference type="Google" id="ProtNLM"/>
    </source>
</evidence>
<evidence type="ECO:0000313" key="4">
    <source>
        <dbReference type="Proteomes" id="UP000215214"/>
    </source>
</evidence>
<keyword evidence="1 2" id="KW-0732">Signal</keyword>
<dbReference type="Gene3D" id="3.40.50.1820">
    <property type="entry name" value="alpha/beta hydrolase"/>
    <property type="match status" value="1"/>
</dbReference>
<accession>A0A238UD62</accession>
<evidence type="ECO:0000313" key="3">
    <source>
        <dbReference type="EMBL" id="SNR17147.1"/>
    </source>
</evidence>
<dbReference type="SUPFAM" id="SSF53474">
    <property type="entry name" value="alpha/beta-Hydrolases"/>
    <property type="match status" value="1"/>
</dbReference>
<reference evidence="3 4" key="1">
    <citation type="submission" date="2017-07" db="EMBL/GenBank/DDBJ databases">
        <authorList>
            <person name="Sun Z.S."/>
            <person name="Albrecht U."/>
            <person name="Echele G."/>
            <person name="Lee C.C."/>
        </authorList>
    </citation>
    <scope>NUCLEOTIDE SEQUENCE [LARGE SCALE GENOMIC DNA]</scope>
    <source>
        <strain evidence="4">type strain: KCTC 22618</strain>
    </source>
</reference>
<feature type="chain" id="PRO_5012195733" description="Secretion system C-terminal sorting domain-containing protein" evidence="2">
    <location>
        <begin position="24"/>
        <end position="595"/>
    </location>
</feature>
<evidence type="ECO:0000256" key="1">
    <source>
        <dbReference type="ARBA" id="ARBA00022729"/>
    </source>
</evidence>
<dbReference type="Proteomes" id="UP000215214">
    <property type="component" value="Chromosome TJEJU"/>
</dbReference>
<keyword evidence="4" id="KW-1185">Reference proteome</keyword>
<protein>
    <recommendedName>
        <fullName evidence="5">Secretion system C-terminal sorting domain-containing protein</fullName>
    </recommendedName>
</protein>